<accession>A0ABC8ZYX0</accession>
<dbReference type="Pfam" id="PF00378">
    <property type="entry name" value="ECH_1"/>
    <property type="match status" value="1"/>
</dbReference>
<reference evidence="5" key="1">
    <citation type="submission" date="2024-06" db="EMBL/GenBank/DDBJ databases">
        <authorList>
            <person name="Ryan C."/>
        </authorList>
    </citation>
    <scope>NUCLEOTIDE SEQUENCE [LARGE SCALE GENOMIC DNA]</scope>
</reference>
<dbReference type="SUPFAM" id="SSF52096">
    <property type="entry name" value="ClpP/crotonase"/>
    <property type="match status" value="1"/>
</dbReference>
<dbReference type="InterPro" id="IPR018376">
    <property type="entry name" value="Enoyl-CoA_hyd/isom_CS"/>
</dbReference>
<dbReference type="InterPro" id="IPR014748">
    <property type="entry name" value="Enoyl-CoA_hydra_C"/>
</dbReference>
<evidence type="ECO:0000256" key="3">
    <source>
        <dbReference type="RuleBase" id="RU003707"/>
    </source>
</evidence>
<dbReference type="Gene3D" id="1.10.12.10">
    <property type="entry name" value="Lyase 2-enoyl-coa Hydratase, Chain A, domain 2"/>
    <property type="match status" value="1"/>
</dbReference>
<organism evidence="4 5">
    <name type="scientific">Urochloa decumbens</name>
    <dbReference type="NCBI Taxonomy" id="240449"/>
    <lineage>
        <taxon>Eukaryota</taxon>
        <taxon>Viridiplantae</taxon>
        <taxon>Streptophyta</taxon>
        <taxon>Embryophyta</taxon>
        <taxon>Tracheophyta</taxon>
        <taxon>Spermatophyta</taxon>
        <taxon>Magnoliopsida</taxon>
        <taxon>Liliopsida</taxon>
        <taxon>Poales</taxon>
        <taxon>Poaceae</taxon>
        <taxon>PACMAD clade</taxon>
        <taxon>Panicoideae</taxon>
        <taxon>Panicodae</taxon>
        <taxon>Paniceae</taxon>
        <taxon>Melinidinae</taxon>
        <taxon>Urochloa</taxon>
    </lineage>
</organism>
<keyword evidence="2" id="KW-0456">Lyase</keyword>
<dbReference type="AlphaFoldDB" id="A0ABC8ZYX0"/>
<proteinExistence type="inferred from homology"/>
<reference evidence="4 5" key="2">
    <citation type="submission" date="2024-10" db="EMBL/GenBank/DDBJ databases">
        <authorList>
            <person name="Ryan C."/>
        </authorList>
    </citation>
    <scope>NUCLEOTIDE SEQUENCE [LARGE SCALE GENOMIC DNA]</scope>
</reference>
<dbReference type="FunFam" id="1.10.12.10:FF:000001">
    <property type="entry name" value="Probable enoyl-CoA hydratase, mitochondrial"/>
    <property type="match status" value="1"/>
</dbReference>
<dbReference type="PANTHER" id="PTHR11941">
    <property type="entry name" value="ENOYL-COA HYDRATASE-RELATED"/>
    <property type="match status" value="1"/>
</dbReference>
<evidence type="ECO:0000256" key="2">
    <source>
        <dbReference type="ARBA" id="ARBA00023239"/>
    </source>
</evidence>
<protein>
    <recommendedName>
        <fullName evidence="6">Enoyl-CoA hydratase</fullName>
    </recommendedName>
</protein>
<sequence>MRSPRGLIAISGYLAGRHAPAASQSITSHHSLFFARALQILAQPEPVRLQKLAAPDSGILELRLERPEVKNAINWDVMGRLRSAIQKIQADATAKVVLVASSVPGAFCAGADLKVWICSERRLMSSSEVGEYAGSLRSTFSSFEALPIPTIAVIEGAALGGGLELALSCDLRICGENAELGLPETGLAIIPGAGGTQRLPRIVGVSRAKELIFTGRRCDAAEAVRMGLANYCVPAGEAYQKALDIAREITQKGPLGIRMAKKAINQGMEVSDMPSALAVEGECYEQLLHTQDRLEALAAFAEKRKPVYTGK</sequence>
<dbReference type="PROSITE" id="PS00166">
    <property type="entry name" value="ENOYL_COA_HYDRATASE"/>
    <property type="match status" value="1"/>
</dbReference>
<dbReference type="Gene3D" id="3.90.226.10">
    <property type="entry name" value="2-enoyl-CoA Hydratase, Chain A, domain 1"/>
    <property type="match status" value="1"/>
</dbReference>
<dbReference type="GO" id="GO:0016836">
    <property type="term" value="F:hydro-lyase activity"/>
    <property type="evidence" value="ECO:0007669"/>
    <property type="project" value="UniProtKB-ARBA"/>
</dbReference>
<dbReference type="InterPro" id="IPR001753">
    <property type="entry name" value="Enoyl-CoA_hydra/iso"/>
</dbReference>
<dbReference type="InterPro" id="IPR029045">
    <property type="entry name" value="ClpP/crotonase-like_dom_sf"/>
</dbReference>
<dbReference type="Proteomes" id="UP001497457">
    <property type="component" value="Chromosome 2b"/>
</dbReference>
<evidence type="ECO:0000313" key="5">
    <source>
        <dbReference type="Proteomes" id="UP001497457"/>
    </source>
</evidence>
<keyword evidence="5" id="KW-1185">Reference proteome</keyword>
<name>A0ABC8ZYX0_9POAL</name>
<evidence type="ECO:0000313" key="4">
    <source>
        <dbReference type="EMBL" id="CAL4967952.1"/>
    </source>
</evidence>
<comment type="similarity">
    <text evidence="1 3">Belongs to the enoyl-CoA hydratase/isomerase family.</text>
</comment>
<dbReference type="EMBL" id="OZ075112">
    <property type="protein sequence ID" value="CAL4967952.1"/>
    <property type="molecule type" value="Genomic_DNA"/>
</dbReference>
<evidence type="ECO:0008006" key="6">
    <source>
        <dbReference type="Google" id="ProtNLM"/>
    </source>
</evidence>
<evidence type="ECO:0000256" key="1">
    <source>
        <dbReference type="ARBA" id="ARBA00005254"/>
    </source>
</evidence>
<dbReference type="PANTHER" id="PTHR11941:SF129">
    <property type="entry name" value="OS02G0654000 PROTEIN"/>
    <property type="match status" value="1"/>
</dbReference>
<dbReference type="FunFam" id="3.90.226.10:FF:000061">
    <property type="entry name" value="Methylglutaconyl-CoA hydratase, mitochondrial"/>
    <property type="match status" value="1"/>
</dbReference>
<gene>
    <name evidence="4" type="ORF">URODEC1_LOCUS48716</name>
</gene>
<dbReference type="CDD" id="cd06558">
    <property type="entry name" value="crotonase-like"/>
    <property type="match status" value="1"/>
</dbReference>